<dbReference type="PANTHER" id="PTHR43649">
    <property type="entry name" value="ARABINOSE-BINDING PROTEIN-RELATED"/>
    <property type="match status" value="1"/>
</dbReference>
<dbReference type="Proteomes" id="UP001597079">
    <property type="component" value="Unassembled WGS sequence"/>
</dbReference>
<keyword evidence="3" id="KW-1185">Reference proteome</keyword>
<sequence>MNRSKKRFLAVASVSLAAIATLAGCGTNNGNQSKGNSSSKQENITFAWWTNPSRTKMTKQAVKLFEKKYPNIHVTMEYSPWNGYWTKMATEAAGGSQPDVMQMDASYINQYVSKNQLMDLSNTSIDTSGLSQNTVKLGEVNGKLYAVPVAINAICYIYNPAILKKAGITYDPTKSYTWDQFANILIEVHKKLPNVYGATDDIWQEAPLAYWARTHGESMYSADDKSIGMTQQTLAAWFQYWLNLQNQGGVQPAQENSSWDHTNQQESPFDKGQAAFTYMFIGEGPQYQQALGGPIQRILYPEWNLPSKPYMLHPAMYWSISSTTKYPAAAEKLVNFLENDPQVSKIFQNDRGVTANVKNMQADAQALGGTVKVQDEFMNKVQKVSSTVPLDPPNAGQLTNLLQTIGQEVTFNKLTPSQAAAQFIQQANQILSQGNS</sequence>
<dbReference type="SUPFAM" id="SSF53850">
    <property type="entry name" value="Periplasmic binding protein-like II"/>
    <property type="match status" value="1"/>
</dbReference>
<name>A0ABW4JF50_9BACL</name>
<dbReference type="InterPro" id="IPR006059">
    <property type="entry name" value="SBP"/>
</dbReference>
<organism evidence="2 3">
    <name type="scientific">Alicyclobacillus fodiniaquatilis</name>
    <dbReference type="NCBI Taxonomy" id="1661150"/>
    <lineage>
        <taxon>Bacteria</taxon>
        <taxon>Bacillati</taxon>
        <taxon>Bacillota</taxon>
        <taxon>Bacilli</taxon>
        <taxon>Bacillales</taxon>
        <taxon>Alicyclobacillaceae</taxon>
        <taxon>Alicyclobacillus</taxon>
    </lineage>
</organism>
<dbReference type="EMBL" id="JBHUCX010000014">
    <property type="protein sequence ID" value="MFD1673943.1"/>
    <property type="molecule type" value="Genomic_DNA"/>
</dbReference>
<keyword evidence="1" id="KW-0732">Signal</keyword>
<evidence type="ECO:0000313" key="2">
    <source>
        <dbReference type="EMBL" id="MFD1673943.1"/>
    </source>
</evidence>
<accession>A0ABW4JF50</accession>
<proteinExistence type="predicted"/>
<gene>
    <name evidence="2" type="ORF">ACFSB2_04370</name>
</gene>
<feature type="signal peptide" evidence="1">
    <location>
        <begin position="1"/>
        <end position="23"/>
    </location>
</feature>
<dbReference type="PANTHER" id="PTHR43649:SF12">
    <property type="entry name" value="DIACETYLCHITOBIOSE BINDING PROTEIN DASA"/>
    <property type="match status" value="1"/>
</dbReference>
<evidence type="ECO:0000256" key="1">
    <source>
        <dbReference type="SAM" id="SignalP"/>
    </source>
</evidence>
<comment type="caution">
    <text evidence="2">The sequence shown here is derived from an EMBL/GenBank/DDBJ whole genome shotgun (WGS) entry which is preliminary data.</text>
</comment>
<protein>
    <submittedName>
        <fullName evidence="2">ABC transporter substrate-binding protein</fullName>
    </submittedName>
</protein>
<dbReference type="RefSeq" id="WP_377941570.1">
    <property type="nucleotide sequence ID" value="NZ_JBHUCX010000014.1"/>
</dbReference>
<dbReference type="Gene3D" id="3.40.190.10">
    <property type="entry name" value="Periplasmic binding protein-like II"/>
    <property type="match status" value="2"/>
</dbReference>
<dbReference type="PROSITE" id="PS51257">
    <property type="entry name" value="PROKAR_LIPOPROTEIN"/>
    <property type="match status" value="1"/>
</dbReference>
<dbReference type="Pfam" id="PF13416">
    <property type="entry name" value="SBP_bac_8"/>
    <property type="match status" value="1"/>
</dbReference>
<reference evidence="3" key="1">
    <citation type="journal article" date="2019" name="Int. J. Syst. Evol. Microbiol.">
        <title>The Global Catalogue of Microorganisms (GCM) 10K type strain sequencing project: providing services to taxonomists for standard genome sequencing and annotation.</title>
        <authorList>
            <consortium name="The Broad Institute Genomics Platform"/>
            <consortium name="The Broad Institute Genome Sequencing Center for Infectious Disease"/>
            <person name="Wu L."/>
            <person name="Ma J."/>
        </authorList>
    </citation>
    <scope>NUCLEOTIDE SEQUENCE [LARGE SCALE GENOMIC DNA]</scope>
    <source>
        <strain evidence="3">CGMCC 1.12286</strain>
    </source>
</reference>
<feature type="chain" id="PRO_5045497687" evidence="1">
    <location>
        <begin position="24"/>
        <end position="436"/>
    </location>
</feature>
<evidence type="ECO:0000313" key="3">
    <source>
        <dbReference type="Proteomes" id="UP001597079"/>
    </source>
</evidence>
<dbReference type="InterPro" id="IPR050490">
    <property type="entry name" value="Bact_solute-bd_prot1"/>
</dbReference>